<feature type="transmembrane region" description="Helical" evidence="8">
    <location>
        <begin position="334"/>
        <end position="356"/>
    </location>
</feature>
<dbReference type="InterPro" id="IPR009318">
    <property type="entry name" value="Gustatory_rcpt"/>
</dbReference>
<evidence type="ECO:0000256" key="8">
    <source>
        <dbReference type="SAM" id="Phobius"/>
    </source>
</evidence>
<feature type="transmembrane region" description="Helical" evidence="8">
    <location>
        <begin position="134"/>
        <end position="152"/>
    </location>
</feature>
<evidence type="ECO:0000256" key="4">
    <source>
        <dbReference type="ARBA" id="ARBA00022692"/>
    </source>
</evidence>
<proteinExistence type="inferred from homology"/>
<evidence type="ECO:0000313" key="9">
    <source>
        <dbReference type="EMBL" id="CAL8093433.1"/>
    </source>
</evidence>
<keyword evidence="5 8" id="KW-1133">Transmembrane helix</keyword>
<comment type="caution">
    <text evidence="9">The sequence shown here is derived from an EMBL/GenBank/DDBJ whole genome shotgun (WGS) entry which is preliminary data.</text>
</comment>
<evidence type="ECO:0000256" key="3">
    <source>
        <dbReference type="ARBA" id="ARBA00022475"/>
    </source>
</evidence>
<dbReference type="PANTHER" id="PTHR21421">
    <property type="entry name" value="GUSTATORY RECEPTOR"/>
    <property type="match status" value="1"/>
</dbReference>
<keyword evidence="4 8" id="KW-0812">Transmembrane</keyword>
<comment type="similarity">
    <text evidence="2">Belongs to the insect chemoreceptor superfamily. Gustatory receptor (GR) family. Gr5a subfamily.</text>
</comment>
<keyword evidence="6 8" id="KW-0472">Membrane</keyword>
<dbReference type="PANTHER" id="PTHR21421:SF29">
    <property type="entry name" value="GUSTATORY RECEPTOR 5A FOR TREHALOSE-RELATED"/>
    <property type="match status" value="1"/>
</dbReference>
<accession>A0ABP1Q8E6</accession>
<dbReference type="EMBL" id="CAXLJM020000026">
    <property type="protein sequence ID" value="CAL8093433.1"/>
    <property type="molecule type" value="Genomic_DNA"/>
</dbReference>
<feature type="transmembrane region" description="Helical" evidence="8">
    <location>
        <begin position="376"/>
        <end position="394"/>
    </location>
</feature>
<evidence type="ECO:0000256" key="6">
    <source>
        <dbReference type="ARBA" id="ARBA00023136"/>
    </source>
</evidence>
<keyword evidence="7" id="KW-0675">Receptor</keyword>
<keyword evidence="3" id="KW-1003">Cell membrane</keyword>
<name>A0ABP1Q8E6_9HEXA</name>
<dbReference type="Proteomes" id="UP001642540">
    <property type="component" value="Unassembled WGS sequence"/>
</dbReference>
<evidence type="ECO:0000313" key="10">
    <source>
        <dbReference type="Proteomes" id="UP001642540"/>
    </source>
</evidence>
<evidence type="ECO:0008006" key="11">
    <source>
        <dbReference type="Google" id="ProtNLM"/>
    </source>
</evidence>
<dbReference type="Pfam" id="PF06151">
    <property type="entry name" value="Trehalose_recp"/>
    <property type="match status" value="1"/>
</dbReference>
<sequence length="481" mass="54908">MLTESLISTVTQMDQLAYDFRKSLSTGKDGNTLGFEAFTTVLKKSEDDPSVDLFKHIREVLIVGRILGVLPISGVFKHSYSHLIFKRKSIAAVVSILIASILTVNLVLASIQWIRVPKRNALEIAQSVHRTAQYFWGWIIYITFLLNARKFVDLFKSWAKASSLVFYSVEDKTLRRDSIFICSLIMVSCVFENAVLHLEYVKELDDVSGAYDKYDKFRNISTNQSFLETYYWRSNRHWWDILGYNGFLAALAFIQHKWMLYSWNYLDIIIAVFARALYFKFKTLYELSDEYLGHPQSNGGELSKGTKTMNRAAWLQIVTDHKQIHDLLQVIEEFFSHLIFGSYAVNIYYICIQLLIGLSPDITVTSLVQSIYGPWSFIHMVIRVYIVSLCAARINMYAHQIRKVLGDCPVELYNGEIARVDKRITSGPQIGLTGLGCFVVTKPFILSILSVVFTFEIVLLQGVSSNANSSTHIQCCCPTTK</sequence>
<protein>
    <recommendedName>
        <fullName evidence="11">Gustatory receptor</fullName>
    </recommendedName>
</protein>
<evidence type="ECO:0000256" key="1">
    <source>
        <dbReference type="ARBA" id="ARBA00004651"/>
    </source>
</evidence>
<reference evidence="9 10" key="1">
    <citation type="submission" date="2024-08" db="EMBL/GenBank/DDBJ databases">
        <authorList>
            <person name="Cucini C."/>
            <person name="Frati F."/>
        </authorList>
    </citation>
    <scope>NUCLEOTIDE SEQUENCE [LARGE SCALE GENOMIC DNA]</scope>
</reference>
<evidence type="ECO:0000256" key="7">
    <source>
        <dbReference type="ARBA" id="ARBA00023170"/>
    </source>
</evidence>
<organism evidence="9 10">
    <name type="scientific">Orchesella dallaii</name>
    <dbReference type="NCBI Taxonomy" id="48710"/>
    <lineage>
        <taxon>Eukaryota</taxon>
        <taxon>Metazoa</taxon>
        <taxon>Ecdysozoa</taxon>
        <taxon>Arthropoda</taxon>
        <taxon>Hexapoda</taxon>
        <taxon>Collembola</taxon>
        <taxon>Entomobryomorpha</taxon>
        <taxon>Entomobryoidea</taxon>
        <taxon>Orchesellidae</taxon>
        <taxon>Orchesellinae</taxon>
        <taxon>Orchesella</taxon>
    </lineage>
</organism>
<gene>
    <name evidence="9" type="ORF">ODALV1_LOCUS8499</name>
</gene>
<evidence type="ECO:0000256" key="5">
    <source>
        <dbReference type="ARBA" id="ARBA00022989"/>
    </source>
</evidence>
<feature type="transmembrane region" description="Helical" evidence="8">
    <location>
        <begin position="260"/>
        <end position="278"/>
    </location>
</feature>
<feature type="transmembrane region" description="Helical" evidence="8">
    <location>
        <begin position="90"/>
        <end position="114"/>
    </location>
</feature>
<keyword evidence="10" id="KW-1185">Reference proteome</keyword>
<comment type="subcellular location">
    <subcellularLocation>
        <location evidence="1">Cell membrane</location>
        <topology evidence="1">Multi-pass membrane protein</topology>
    </subcellularLocation>
</comment>
<evidence type="ECO:0000256" key="2">
    <source>
        <dbReference type="ARBA" id="ARBA00005327"/>
    </source>
</evidence>